<dbReference type="GO" id="GO:0000049">
    <property type="term" value="F:tRNA binding"/>
    <property type="evidence" value="ECO:0007669"/>
    <property type="project" value="UniProtKB-KW"/>
</dbReference>
<dbReference type="OrthoDB" id="9805698at2"/>
<evidence type="ECO:0000256" key="1">
    <source>
        <dbReference type="ARBA" id="ARBA00001946"/>
    </source>
</evidence>
<evidence type="ECO:0000256" key="8">
    <source>
        <dbReference type="ARBA" id="ARBA00022741"/>
    </source>
</evidence>
<evidence type="ECO:0000259" key="13">
    <source>
        <dbReference type="Pfam" id="PF12627"/>
    </source>
</evidence>
<dbReference type="GO" id="GO:0000166">
    <property type="term" value="F:nucleotide binding"/>
    <property type="evidence" value="ECO:0007669"/>
    <property type="project" value="UniProtKB-KW"/>
</dbReference>
<dbReference type="InterPro" id="IPR043519">
    <property type="entry name" value="NT_sf"/>
</dbReference>
<sequence length="532" mass="56899">MQDLHTNLADLAHFCAAHGVEAWLVGGAARDLARGEVPTDLDIAVATDGYRLARAYADARGASFVGLDEARATGRVVITGAQPLTLDLAGLRAPTIEADLALRDFTLNALALPLNFWQQPTAALADGVPDAAWLDPTGGLADLRAGLLRPCSPTSLADDPLRVVRAARFCARLGVQPHASLLPLMLATAPALVNVAAERISDELLKLLDAPVSAPWLRYLDACGALTVILPELEAARTCSQPIVHFLPVLAHSLETVAALDWLLSGLFGERTTDLGDNTDDQAGEATDARPGSAWLPVAVQTHPGITRNLPFAETLAPLLGTPCGAGHYRRAALLKLAALLHDNAKPLTRVAHPDGTVTFYGHQSLGAERATLAVRRLRLSRRDGRYVTLIIREHMRPGQLRTSEVLTMRAVARLFRDLGDAGPDLLLHELADHLATRGPNLDLAGWQTHLAWVELLLQHYYAPPMTKRQPLLNGHELMAACNLKQGPQLGTLLHAIAEAQAAGEITTRDQALELACAMLASAGSEADTQNM</sequence>
<gene>
    <name evidence="15" type="ORF">A9Q02_05385</name>
</gene>
<comment type="caution">
    <text evidence="15">The sequence shown here is derived from an EMBL/GenBank/DDBJ whole genome shotgun (WGS) entry which is preliminary data.</text>
</comment>
<evidence type="ECO:0000256" key="10">
    <source>
        <dbReference type="ARBA" id="ARBA00022884"/>
    </source>
</evidence>
<keyword evidence="6" id="KW-0548">Nucleotidyltransferase</keyword>
<dbReference type="PANTHER" id="PTHR47545:SF2">
    <property type="entry name" value="CC-ADDING TRNA NUCLEOTIDYLTRANSFERASE"/>
    <property type="match status" value="1"/>
</dbReference>
<keyword evidence="8" id="KW-0547">Nucleotide-binding</keyword>
<evidence type="ECO:0000256" key="4">
    <source>
        <dbReference type="ARBA" id="ARBA00022679"/>
    </source>
</evidence>
<accession>A0A2H3KGV2</accession>
<evidence type="ECO:0000313" key="15">
    <source>
        <dbReference type="EMBL" id="PDV96974.1"/>
    </source>
</evidence>
<comment type="cofactor">
    <cofactor evidence="1">
        <name>Mg(2+)</name>
        <dbReference type="ChEBI" id="CHEBI:18420"/>
    </cofactor>
</comment>
<dbReference type="GO" id="GO:0016779">
    <property type="term" value="F:nucleotidyltransferase activity"/>
    <property type="evidence" value="ECO:0007669"/>
    <property type="project" value="UniProtKB-KW"/>
</dbReference>
<evidence type="ECO:0000256" key="2">
    <source>
        <dbReference type="ARBA" id="ARBA00007265"/>
    </source>
</evidence>
<organism evidence="15 16">
    <name type="scientific">Candidatus Chloroploca asiatica</name>
    <dbReference type="NCBI Taxonomy" id="1506545"/>
    <lineage>
        <taxon>Bacteria</taxon>
        <taxon>Bacillati</taxon>
        <taxon>Chloroflexota</taxon>
        <taxon>Chloroflexia</taxon>
        <taxon>Chloroflexales</taxon>
        <taxon>Chloroflexineae</taxon>
        <taxon>Oscillochloridaceae</taxon>
        <taxon>Candidatus Chloroploca</taxon>
    </lineage>
</organism>
<evidence type="ECO:0000256" key="9">
    <source>
        <dbReference type="ARBA" id="ARBA00022842"/>
    </source>
</evidence>
<dbReference type="Proteomes" id="UP000220922">
    <property type="component" value="Unassembled WGS sequence"/>
</dbReference>
<dbReference type="InterPro" id="IPR002646">
    <property type="entry name" value="PolA_pol_head_dom"/>
</dbReference>
<dbReference type="Pfam" id="PF01743">
    <property type="entry name" value="PolyA_pol"/>
    <property type="match status" value="1"/>
</dbReference>
<keyword evidence="16" id="KW-1185">Reference proteome</keyword>
<keyword evidence="9" id="KW-0460">Magnesium</keyword>
<feature type="domain" description="Poly A polymerase head" evidence="12">
    <location>
        <begin position="22"/>
        <end position="149"/>
    </location>
</feature>
<keyword evidence="10 11" id="KW-0694">RNA-binding</keyword>
<dbReference type="EMBL" id="LYXE01000170">
    <property type="protein sequence ID" value="PDV96974.1"/>
    <property type="molecule type" value="Genomic_DNA"/>
</dbReference>
<dbReference type="SUPFAM" id="SSF81301">
    <property type="entry name" value="Nucleotidyltransferase"/>
    <property type="match status" value="1"/>
</dbReference>
<feature type="domain" description="CCA-adding enzyme C-terminal" evidence="14">
    <location>
        <begin position="456"/>
        <end position="513"/>
    </location>
</feature>
<evidence type="ECO:0000259" key="14">
    <source>
        <dbReference type="Pfam" id="PF13735"/>
    </source>
</evidence>
<dbReference type="Gene3D" id="3.30.460.10">
    <property type="entry name" value="Beta Polymerase, domain 2"/>
    <property type="match status" value="1"/>
</dbReference>
<dbReference type="GO" id="GO:0046872">
    <property type="term" value="F:metal ion binding"/>
    <property type="evidence" value="ECO:0007669"/>
    <property type="project" value="UniProtKB-KW"/>
</dbReference>
<evidence type="ECO:0000313" key="16">
    <source>
        <dbReference type="Proteomes" id="UP000220922"/>
    </source>
</evidence>
<name>A0A2H3KGV2_9CHLR</name>
<dbReference type="InterPro" id="IPR050124">
    <property type="entry name" value="tRNA_CCA-adding_enzyme"/>
</dbReference>
<dbReference type="RefSeq" id="WP_097654916.1">
    <property type="nucleotide sequence ID" value="NZ_LYXE01000170.1"/>
</dbReference>
<dbReference type="SUPFAM" id="SSF81891">
    <property type="entry name" value="Poly A polymerase C-terminal region-like"/>
    <property type="match status" value="1"/>
</dbReference>
<keyword evidence="5" id="KW-0819">tRNA processing</keyword>
<evidence type="ECO:0000259" key="12">
    <source>
        <dbReference type="Pfam" id="PF01743"/>
    </source>
</evidence>
<evidence type="ECO:0000256" key="5">
    <source>
        <dbReference type="ARBA" id="ARBA00022694"/>
    </source>
</evidence>
<keyword evidence="7" id="KW-0479">Metal-binding</keyword>
<evidence type="ECO:0008006" key="17">
    <source>
        <dbReference type="Google" id="ProtNLM"/>
    </source>
</evidence>
<dbReference type="InterPro" id="IPR032810">
    <property type="entry name" value="CCA-adding_enz_C"/>
</dbReference>
<dbReference type="Gene3D" id="1.10.3090.10">
    <property type="entry name" value="cca-adding enzyme, domain 2"/>
    <property type="match status" value="2"/>
</dbReference>
<evidence type="ECO:0000256" key="3">
    <source>
        <dbReference type="ARBA" id="ARBA00022555"/>
    </source>
</evidence>
<proteinExistence type="inferred from homology"/>
<feature type="domain" description="tRNA nucleotidyltransferase/poly(A) polymerase RNA and SrmB- binding" evidence="13">
    <location>
        <begin position="185"/>
        <end position="235"/>
    </location>
</feature>
<dbReference type="CDD" id="cd05398">
    <property type="entry name" value="NT_ClassII-CCAase"/>
    <property type="match status" value="1"/>
</dbReference>
<keyword evidence="3" id="KW-0820">tRNA-binding</keyword>
<dbReference type="Pfam" id="PF12627">
    <property type="entry name" value="PolyA_pol_RNAbd"/>
    <property type="match status" value="1"/>
</dbReference>
<protein>
    <recommendedName>
        <fullName evidence="17">Polynucleotide adenylyltransferase</fullName>
    </recommendedName>
</protein>
<comment type="similarity">
    <text evidence="2 11">Belongs to the tRNA nucleotidyltransferase/poly(A) polymerase family.</text>
</comment>
<evidence type="ECO:0000256" key="6">
    <source>
        <dbReference type="ARBA" id="ARBA00022695"/>
    </source>
</evidence>
<dbReference type="AlphaFoldDB" id="A0A2H3KGV2"/>
<evidence type="ECO:0000256" key="11">
    <source>
        <dbReference type="RuleBase" id="RU003953"/>
    </source>
</evidence>
<dbReference type="InterPro" id="IPR032828">
    <property type="entry name" value="PolyA_RNA-bd"/>
</dbReference>
<dbReference type="GO" id="GO:0008033">
    <property type="term" value="P:tRNA processing"/>
    <property type="evidence" value="ECO:0007669"/>
    <property type="project" value="UniProtKB-KW"/>
</dbReference>
<evidence type="ECO:0000256" key="7">
    <source>
        <dbReference type="ARBA" id="ARBA00022723"/>
    </source>
</evidence>
<dbReference type="Pfam" id="PF13735">
    <property type="entry name" value="tRNA_NucTran2_2"/>
    <property type="match status" value="1"/>
</dbReference>
<dbReference type="PANTHER" id="PTHR47545">
    <property type="entry name" value="MULTIFUNCTIONAL CCA PROTEIN"/>
    <property type="match status" value="1"/>
</dbReference>
<keyword evidence="4 11" id="KW-0808">Transferase</keyword>
<reference evidence="15 16" key="1">
    <citation type="submission" date="2016-05" db="EMBL/GenBank/DDBJ databases">
        <authorList>
            <person name="Lavstsen T."/>
            <person name="Jespersen J.S."/>
        </authorList>
    </citation>
    <scope>NUCLEOTIDE SEQUENCE [LARGE SCALE GENOMIC DNA]</scope>
    <source>
        <strain evidence="15 16">B7-9</strain>
    </source>
</reference>